<organism evidence="3 4">
    <name type="scientific">Hyunsoonleella aquatilis</name>
    <dbReference type="NCBI Taxonomy" id="2762758"/>
    <lineage>
        <taxon>Bacteria</taxon>
        <taxon>Pseudomonadati</taxon>
        <taxon>Bacteroidota</taxon>
        <taxon>Flavobacteriia</taxon>
        <taxon>Flavobacteriales</taxon>
        <taxon>Flavobacteriaceae</taxon>
    </lineage>
</organism>
<dbReference type="RefSeq" id="WP_186561528.1">
    <property type="nucleotide sequence ID" value="NZ_JACNMF010000002.1"/>
</dbReference>
<keyword evidence="4" id="KW-1185">Reference proteome</keyword>
<keyword evidence="1" id="KW-0175">Coiled coil</keyword>
<feature type="chain" id="PRO_5036759149" evidence="2">
    <location>
        <begin position="20"/>
        <end position="313"/>
    </location>
</feature>
<reference evidence="3" key="1">
    <citation type="submission" date="2020-08" db="EMBL/GenBank/DDBJ databases">
        <title>Hyunsoonleella sp. strain SJ7 genome sequencing and assembly.</title>
        <authorList>
            <person name="Kim I."/>
        </authorList>
    </citation>
    <scope>NUCLEOTIDE SEQUENCE</scope>
    <source>
        <strain evidence="3">SJ7</strain>
    </source>
</reference>
<sequence>MKKLLFFAFLCLSISIVNAQTKEELEKRKAEKQAEADKFQAEANAIQAQIDALPGWRTGAFGVIGGSLSNFNNWYAQGAPNNSSGSIGVTVNGFANLIQEKFFWRNALTTNLNWTKLDNKDNPNDSDDFEPTTDVFNISSLYGRNIAKNFAVSGLMEYRTTILNNFNDPGYLDVGVGGTWTPAENLVVVIHPLNYNFVFAENDAVFESSLGAKIVADYTRQIGAIAFKTNLSAFQSYKSGDLSNWTWTNSFSYTLWKMIGIGFDFGLRSNKQEALNYALAQIDPMNPPATTPDFDNIDNDLQTYYTIGVSYKF</sequence>
<accession>A0A923HBK2</accession>
<keyword evidence="2" id="KW-0732">Signal</keyword>
<name>A0A923HBK2_9FLAO</name>
<dbReference type="Proteomes" id="UP000656244">
    <property type="component" value="Unassembled WGS sequence"/>
</dbReference>
<dbReference type="AlphaFoldDB" id="A0A923HBK2"/>
<proteinExistence type="predicted"/>
<evidence type="ECO:0000256" key="1">
    <source>
        <dbReference type="SAM" id="Coils"/>
    </source>
</evidence>
<dbReference type="InterPro" id="IPR021428">
    <property type="entry name" value="DUF3078"/>
</dbReference>
<evidence type="ECO:0000256" key="2">
    <source>
        <dbReference type="SAM" id="SignalP"/>
    </source>
</evidence>
<evidence type="ECO:0000313" key="4">
    <source>
        <dbReference type="Proteomes" id="UP000656244"/>
    </source>
</evidence>
<feature type="signal peptide" evidence="2">
    <location>
        <begin position="1"/>
        <end position="19"/>
    </location>
</feature>
<feature type="coiled-coil region" evidence="1">
    <location>
        <begin position="18"/>
        <end position="49"/>
    </location>
</feature>
<protein>
    <submittedName>
        <fullName evidence="3">DUF3078 domain-containing protein</fullName>
    </submittedName>
</protein>
<evidence type="ECO:0000313" key="3">
    <source>
        <dbReference type="EMBL" id="MBC3758279.1"/>
    </source>
</evidence>
<comment type="caution">
    <text evidence="3">The sequence shown here is derived from an EMBL/GenBank/DDBJ whole genome shotgun (WGS) entry which is preliminary data.</text>
</comment>
<gene>
    <name evidence="3" type="ORF">H7U19_07680</name>
</gene>
<dbReference type="EMBL" id="JACNMF010000002">
    <property type="protein sequence ID" value="MBC3758279.1"/>
    <property type="molecule type" value="Genomic_DNA"/>
</dbReference>
<dbReference type="Pfam" id="PF11276">
    <property type="entry name" value="DUF3078"/>
    <property type="match status" value="1"/>
</dbReference>